<dbReference type="EMBL" id="JARKIE010000133">
    <property type="protein sequence ID" value="KAJ7678657.1"/>
    <property type="molecule type" value="Genomic_DNA"/>
</dbReference>
<organism evidence="1 2">
    <name type="scientific">Mycena rosella</name>
    <name type="common">Pink bonnet</name>
    <name type="synonym">Agaricus rosellus</name>
    <dbReference type="NCBI Taxonomy" id="1033263"/>
    <lineage>
        <taxon>Eukaryota</taxon>
        <taxon>Fungi</taxon>
        <taxon>Dikarya</taxon>
        <taxon>Basidiomycota</taxon>
        <taxon>Agaricomycotina</taxon>
        <taxon>Agaricomycetes</taxon>
        <taxon>Agaricomycetidae</taxon>
        <taxon>Agaricales</taxon>
        <taxon>Marasmiineae</taxon>
        <taxon>Mycenaceae</taxon>
        <taxon>Mycena</taxon>
    </lineage>
</organism>
<accession>A0AAD7GCP6</accession>
<dbReference type="Proteomes" id="UP001221757">
    <property type="component" value="Unassembled WGS sequence"/>
</dbReference>
<reference evidence="1" key="1">
    <citation type="submission" date="2023-03" db="EMBL/GenBank/DDBJ databases">
        <title>Massive genome expansion in bonnet fungi (Mycena s.s.) driven by repeated elements and novel gene families across ecological guilds.</title>
        <authorList>
            <consortium name="Lawrence Berkeley National Laboratory"/>
            <person name="Harder C.B."/>
            <person name="Miyauchi S."/>
            <person name="Viragh M."/>
            <person name="Kuo A."/>
            <person name="Thoen E."/>
            <person name="Andreopoulos B."/>
            <person name="Lu D."/>
            <person name="Skrede I."/>
            <person name="Drula E."/>
            <person name="Henrissat B."/>
            <person name="Morin E."/>
            <person name="Kohler A."/>
            <person name="Barry K."/>
            <person name="LaButti K."/>
            <person name="Morin E."/>
            <person name="Salamov A."/>
            <person name="Lipzen A."/>
            <person name="Mereny Z."/>
            <person name="Hegedus B."/>
            <person name="Baldrian P."/>
            <person name="Stursova M."/>
            <person name="Weitz H."/>
            <person name="Taylor A."/>
            <person name="Grigoriev I.V."/>
            <person name="Nagy L.G."/>
            <person name="Martin F."/>
            <person name="Kauserud H."/>
        </authorList>
    </citation>
    <scope>NUCLEOTIDE SEQUENCE</scope>
    <source>
        <strain evidence="1">CBHHK067</strain>
    </source>
</reference>
<keyword evidence="2" id="KW-1185">Reference proteome</keyword>
<name>A0AAD7GCP6_MYCRO</name>
<sequence>MGFALDTYCFGNKDELINFTSDLNPRLVDIAVVRRLMIEIRSQMDGNKPRKLHVATGWRRELRRAADVAAGKEILLSLITGRSKRDISRTLYGQGRRAMECSHGPQTQGGEGAYAIKPVDRLMENTLMNVNEDLGGGKRYWLSTHHRVSGRRWYKTLHGQKSAKTSSNLG</sequence>
<dbReference type="AlphaFoldDB" id="A0AAD7GCP6"/>
<evidence type="ECO:0000313" key="2">
    <source>
        <dbReference type="Proteomes" id="UP001221757"/>
    </source>
</evidence>
<gene>
    <name evidence="1" type="ORF">B0H17DRAFT_1182370</name>
</gene>
<protein>
    <submittedName>
        <fullName evidence="1">Uncharacterized protein</fullName>
    </submittedName>
</protein>
<comment type="caution">
    <text evidence="1">The sequence shown here is derived from an EMBL/GenBank/DDBJ whole genome shotgun (WGS) entry which is preliminary data.</text>
</comment>
<proteinExistence type="predicted"/>
<evidence type="ECO:0000313" key="1">
    <source>
        <dbReference type="EMBL" id="KAJ7678657.1"/>
    </source>
</evidence>